<protein>
    <recommendedName>
        <fullName evidence="3">Cilia- and flagella-associated protein 206</fullName>
    </recommendedName>
</protein>
<evidence type="ECO:0000256" key="8">
    <source>
        <dbReference type="ARBA" id="ARBA00023273"/>
    </source>
</evidence>
<keyword evidence="6" id="KW-0969">Cilium</keyword>
<dbReference type="GO" id="GO:0036064">
    <property type="term" value="C:ciliary basal body"/>
    <property type="evidence" value="ECO:0007669"/>
    <property type="project" value="TreeGrafter"/>
</dbReference>
<reference evidence="9" key="2">
    <citation type="submission" date="2011-02" db="EMBL/GenBank/DDBJ databases">
        <authorList>
            <person name="MacLean D."/>
        </authorList>
    </citation>
    <scope>NUCLEOTIDE SEQUENCE</scope>
</reference>
<keyword evidence="8" id="KW-0966">Cell projection</keyword>
<dbReference type="AlphaFoldDB" id="F0WFN2"/>
<dbReference type="EMBL" id="FR824129">
    <property type="protein sequence ID" value="CCA20014.1"/>
    <property type="molecule type" value="Genomic_DNA"/>
</dbReference>
<keyword evidence="5" id="KW-0970">Cilium biogenesis/degradation</keyword>
<accession>F0WFN2</accession>
<evidence type="ECO:0000256" key="3">
    <source>
        <dbReference type="ARBA" id="ARBA00021602"/>
    </source>
</evidence>
<name>F0WFN2_9STRA</name>
<keyword evidence="7" id="KW-0206">Cytoskeleton</keyword>
<gene>
    <name evidence="9" type="primary">AlNc14C84G5416</name>
    <name evidence="9" type="ORF">ALNC14_061570</name>
</gene>
<dbReference type="HOGENOM" id="CLU_030061_0_0_1"/>
<reference evidence="9" key="1">
    <citation type="journal article" date="2011" name="PLoS Biol.">
        <title>Gene gain and loss during evolution of obligate parasitism in the white rust pathogen of Arabidopsis thaliana.</title>
        <authorList>
            <person name="Kemen E."/>
            <person name="Gardiner A."/>
            <person name="Schultz-Larsen T."/>
            <person name="Kemen A.C."/>
            <person name="Balmuth A.L."/>
            <person name="Robert-Seilaniantz A."/>
            <person name="Bailey K."/>
            <person name="Holub E."/>
            <person name="Studholme D.J."/>
            <person name="Maclean D."/>
            <person name="Jones J.D."/>
        </authorList>
    </citation>
    <scope>NUCLEOTIDE SEQUENCE</scope>
</reference>
<dbReference type="GO" id="GO:0003356">
    <property type="term" value="P:regulation of cilium beat frequency"/>
    <property type="evidence" value="ECO:0007669"/>
    <property type="project" value="TreeGrafter"/>
</dbReference>
<comment type="similarity">
    <text evidence="2">Belongs to the CFAP206 family.</text>
</comment>
<organism evidence="9">
    <name type="scientific">Albugo laibachii Nc14</name>
    <dbReference type="NCBI Taxonomy" id="890382"/>
    <lineage>
        <taxon>Eukaryota</taxon>
        <taxon>Sar</taxon>
        <taxon>Stramenopiles</taxon>
        <taxon>Oomycota</taxon>
        <taxon>Peronosporomycetes</taxon>
        <taxon>Albuginales</taxon>
        <taxon>Albuginaceae</taxon>
        <taxon>Albugo</taxon>
    </lineage>
</organism>
<dbReference type="PANTHER" id="PTHR21442:SF0">
    <property type="entry name" value="CILIA- AND FLAGELLA-ASSOCIATED PROTEIN 206"/>
    <property type="match status" value="1"/>
</dbReference>
<evidence type="ECO:0000256" key="1">
    <source>
        <dbReference type="ARBA" id="ARBA00004430"/>
    </source>
</evidence>
<dbReference type="PANTHER" id="PTHR21442">
    <property type="entry name" value="CILIA- AND FLAGELLA-ASSOCIATED PROTEIN 206"/>
    <property type="match status" value="1"/>
</dbReference>
<evidence type="ECO:0000256" key="6">
    <source>
        <dbReference type="ARBA" id="ARBA00023069"/>
    </source>
</evidence>
<dbReference type="InterPro" id="IPR021897">
    <property type="entry name" value="FAP206"/>
</dbReference>
<sequence>MELAKQLVRDVVAQCKHRRVRVTETLAAFIVQMFLHQESDRGIVLQRSMSLEEQTEILERCVRLLVDQKRHPGIETIKMQLDFDLKYATLNEELQARTEARTKRIEALQRTIVMLIPTKSNEFEVMTTIYRTIFSMLMVDAGSEEDTMQLDTVQTREIEKEVVAAMESVFPRMGLKAFVELSVEEKQTQLDDLMDIVAGIRLYNKKIGKGGVGIDLIVSQVEQNWKELHSQLSQETQEMTSLCCDYTEILLHYHGVPADSVEAQPGTELIERWQEELSNRRQLLSYLQTLEEDVSFSINRLYELIERYQQNLQSLEADVGSRTSVPKKQIYPLFEKVSIAWKELVSEHREIQIKSRCFKTLLVCKDAIDLSLNDSSKYVQMYRKNANQTSQTELSDQAKHIPDETSEMQPENDPAELVMEQTNRFDQNSVPIRIPADTSPEFLQLPLEYQGFCPWTVVQRGGLLLPGDPSLGVIQYQNAYHVFVNEQAVNEFLADPNHYIRGILDVAVRQPALIYLLRLHDAFPNISLSSLLQLCSESTRENTSKHEQSFSFLSAPNSCQKVDASTGTPVHFIEKHWDSQYDWNEWSLRRKALQIANLRKCKTVSSQTGLSQFRQEASTQVYLPRIAGTQTRRNKETNPPRVVTFFSGNGSSSSRREQVKEIRPTIISYTFEI</sequence>
<keyword evidence="4" id="KW-0963">Cytoplasm</keyword>
<comment type="subcellular location">
    <subcellularLocation>
        <location evidence="1">Cytoplasm</location>
        <location evidence="1">Cytoskeleton</location>
        <location evidence="1">Cilium axoneme</location>
    </subcellularLocation>
</comment>
<evidence type="ECO:0000256" key="7">
    <source>
        <dbReference type="ARBA" id="ARBA00023212"/>
    </source>
</evidence>
<dbReference type="GO" id="GO:0005930">
    <property type="term" value="C:axoneme"/>
    <property type="evidence" value="ECO:0007669"/>
    <property type="project" value="UniProtKB-SubCell"/>
</dbReference>
<proteinExistence type="inferred from homology"/>
<dbReference type="GO" id="GO:0030030">
    <property type="term" value="P:cell projection organization"/>
    <property type="evidence" value="ECO:0007669"/>
    <property type="project" value="UniProtKB-KW"/>
</dbReference>
<evidence type="ECO:0000256" key="5">
    <source>
        <dbReference type="ARBA" id="ARBA00022794"/>
    </source>
</evidence>
<evidence type="ECO:0000256" key="4">
    <source>
        <dbReference type="ARBA" id="ARBA00022490"/>
    </source>
</evidence>
<evidence type="ECO:0000256" key="2">
    <source>
        <dbReference type="ARBA" id="ARBA00010500"/>
    </source>
</evidence>
<dbReference type="Pfam" id="PF12018">
    <property type="entry name" value="FAP206"/>
    <property type="match status" value="1"/>
</dbReference>
<evidence type="ECO:0000313" key="9">
    <source>
        <dbReference type="EMBL" id="CCA20014.1"/>
    </source>
</evidence>